<evidence type="ECO:0000313" key="1">
    <source>
        <dbReference type="EMBL" id="PKU48420.1"/>
    </source>
</evidence>
<sequence>MATKLVKGLENKSYEKQFRELGLFSLEKRRLRGNLIALYDYLKGERINGKVLKDWKVYISLPLADPPQFPINPCHLSNSNTCENPEFAIEQKNSPLLKKHVVEHDVSDEWTSTYLELSTHIKEGGSSDTEVSCSNIAIT</sequence>
<dbReference type="Proteomes" id="UP000233556">
    <property type="component" value="Unassembled WGS sequence"/>
</dbReference>
<dbReference type="AlphaFoldDB" id="A0A2I0UQW1"/>
<reference evidence="2" key="1">
    <citation type="submission" date="2017-11" db="EMBL/GenBank/DDBJ databases">
        <authorList>
            <person name="Lima N.C."/>
            <person name="Parody-Merino A.M."/>
            <person name="Battley P.F."/>
            <person name="Fidler A.E."/>
            <person name="Prosdocimi F."/>
        </authorList>
    </citation>
    <scope>NUCLEOTIDE SEQUENCE [LARGE SCALE GENOMIC DNA]</scope>
</reference>
<keyword evidence="2" id="KW-1185">Reference proteome</keyword>
<organism evidence="1 2">
    <name type="scientific">Limosa lapponica baueri</name>
    <dbReference type="NCBI Taxonomy" id="1758121"/>
    <lineage>
        <taxon>Eukaryota</taxon>
        <taxon>Metazoa</taxon>
        <taxon>Chordata</taxon>
        <taxon>Craniata</taxon>
        <taxon>Vertebrata</taxon>
        <taxon>Euteleostomi</taxon>
        <taxon>Archelosauria</taxon>
        <taxon>Archosauria</taxon>
        <taxon>Dinosauria</taxon>
        <taxon>Saurischia</taxon>
        <taxon>Theropoda</taxon>
        <taxon>Coelurosauria</taxon>
        <taxon>Aves</taxon>
        <taxon>Neognathae</taxon>
        <taxon>Neoaves</taxon>
        <taxon>Charadriiformes</taxon>
        <taxon>Scolopacidae</taxon>
        <taxon>Limosa</taxon>
    </lineage>
</organism>
<proteinExistence type="predicted"/>
<evidence type="ECO:0000313" key="2">
    <source>
        <dbReference type="Proteomes" id="UP000233556"/>
    </source>
</evidence>
<accession>A0A2I0UQW1</accession>
<dbReference type="EMBL" id="KZ505653">
    <property type="protein sequence ID" value="PKU48420.1"/>
    <property type="molecule type" value="Genomic_DNA"/>
</dbReference>
<gene>
    <name evidence="1" type="ORF">llap_1252</name>
</gene>
<reference evidence="2" key="2">
    <citation type="submission" date="2017-12" db="EMBL/GenBank/DDBJ databases">
        <title>Genome sequence of the Bar-tailed Godwit (Limosa lapponica baueri).</title>
        <authorList>
            <person name="Lima N.C.B."/>
            <person name="Parody-Merino A.M."/>
            <person name="Battley P.F."/>
            <person name="Fidler A.E."/>
            <person name="Prosdocimi F."/>
        </authorList>
    </citation>
    <scope>NUCLEOTIDE SEQUENCE [LARGE SCALE GENOMIC DNA]</scope>
</reference>
<name>A0A2I0UQW1_LIMLA</name>
<protein>
    <submittedName>
        <fullName evidence="1">Uncharacterized protein</fullName>
    </submittedName>
</protein>